<feature type="transmembrane region" description="Helical" evidence="1">
    <location>
        <begin position="112"/>
        <end position="128"/>
    </location>
</feature>
<feature type="transmembrane region" description="Helical" evidence="1">
    <location>
        <begin position="260"/>
        <end position="286"/>
    </location>
</feature>
<protein>
    <submittedName>
        <fullName evidence="2">Uncharacterized protein</fullName>
    </submittedName>
</protein>
<dbReference type="AlphaFoldDB" id="A0A6J4UGM3"/>
<accession>A0A6J4UGM3</accession>
<reference evidence="2" key="1">
    <citation type="submission" date="2020-02" db="EMBL/GenBank/DDBJ databases">
        <authorList>
            <person name="Meier V. D."/>
        </authorList>
    </citation>
    <scope>NUCLEOTIDE SEQUENCE</scope>
    <source>
        <strain evidence="2">AVDCRST_MAG18</strain>
    </source>
</reference>
<keyword evidence="1" id="KW-0472">Membrane</keyword>
<evidence type="ECO:0000313" key="2">
    <source>
        <dbReference type="EMBL" id="CAA9548904.1"/>
    </source>
</evidence>
<sequence length="287" mass="29221">MATQAPARPRRLIGTVLWSVAGLLRAMGIGVLAGLGAGFVAGGVGSRLAMKIVALTAGPAARGQITENGNRIGAFTADTGFLLFFGSFLGIFGGLLYVALRPWLPASGRRRGLVFGALLMAACGTAVVERENFDFHRFGLPALNVALFAALFLLFGLVVAPLADRADRAFPPLPPNRPPRFGALGAYALLAGAALLGLFPLGMAAGVGLLGRGEVSADFRAALVLFLALLVVALFARALPTGAWRQGDTAGASGLRRGSGVMVVLAVPVVIGLVVLLSAIGALLAAA</sequence>
<dbReference type="EMBL" id="CADCWN010000014">
    <property type="protein sequence ID" value="CAA9548904.1"/>
    <property type="molecule type" value="Genomic_DNA"/>
</dbReference>
<organism evidence="2">
    <name type="scientific">uncultured Thermomicrobiales bacterium</name>
    <dbReference type="NCBI Taxonomy" id="1645740"/>
    <lineage>
        <taxon>Bacteria</taxon>
        <taxon>Pseudomonadati</taxon>
        <taxon>Thermomicrobiota</taxon>
        <taxon>Thermomicrobia</taxon>
        <taxon>Thermomicrobiales</taxon>
        <taxon>environmental samples</taxon>
    </lineage>
</organism>
<name>A0A6J4UGM3_9BACT</name>
<feature type="transmembrane region" description="Helical" evidence="1">
    <location>
        <begin position="140"/>
        <end position="163"/>
    </location>
</feature>
<feature type="transmembrane region" description="Helical" evidence="1">
    <location>
        <begin position="219"/>
        <end position="239"/>
    </location>
</feature>
<keyword evidence="1" id="KW-1133">Transmembrane helix</keyword>
<feature type="transmembrane region" description="Helical" evidence="1">
    <location>
        <begin position="81"/>
        <end position="100"/>
    </location>
</feature>
<feature type="transmembrane region" description="Helical" evidence="1">
    <location>
        <begin position="12"/>
        <end position="41"/>
    </location>
</feature>
<feature type="transmembrane region" description="Helical" evidence="1">
    <location>
        <begin position="184"/>
        <end position="207"/>
    </location>
</feature>
<evidence type="ECO:0000256" key="1">
    <source>
        <dbReference type="SAM" id="Phobius"/>
    </source>
</evidence>
<gene>
    <name evidence="2" type="ORF">AVDCRST_MAG18-128</name>
</gene>
<proteinExistence type="predicted"/>
<keyword evidence="1" id="KW-0812">Transmembrane</keyword>